<dbReference type="Proteomes" id="UP001153076">
    <property type="component" value="Unassembled WGS sequence"/>
</dbReference>
<sequence>MSQNSGFMRGNLHRLALLALKKGKPRTHQDGDEAARLGRLINYDSHLRAEAFGYSGGIWLCWLTEEVTVTLSEVTSKLQDKMRNHGDSLQFMLVQILQKEQLSGRISSNINQARLLAGDFNNTVFMDECHGGVSDMQGHTASTRKWARLDMALYNTVWRHKFDEAVVRYFVAINSSLPALDQRICLFSITKRCQTIQVCNTTEEGMETFLNLNLSCIET</sequence>
<gene>
    <name evidence="1" type="ORF">Cgig2_026580</name>
</gene>
<keyword evidence="2" id="KW-1185">Reference proteome</keyword>
<evidence type="ECO:0000313" key="1">
    <source>
        <dbReference type="EMBL" id="KAJ8444376.1"/>
    </source>
</evidence>
<comment type="caution">
    <text evidence="1">The sequence shown here is derived from an EMBL/GenBank/DDBJ whole genome shotgun (WGS) entry which is preliminary data.</text>
</comment>
<accession>A0A9Q1QJZ4</accession>
<organism evidence="1 2">
    <name type="scientific">Carnegiea gigantea</name>
    <dbReference type="NCBI Taxonomy" id="171969"/>
    <lineage>
        <taxon>Eukaryota</taxon>
        <taxon>Viridiplantae</taxon>
        <taxon>Streptophyta</taxon>
        <taxon>Embryophyta</taxon>
        <taxon>Tracheophyta</taxon>
        <taxon>Spermatophyta</taxon>
        <taxon>Magnoliopsida</taxon>
        <taxon>eudicotyledons</taxon>
        <taxon>Gunneridae</taxon>
        <taxon>Pentapetalae</taxon>
        <taxon>Caryophyllales</taxon>
        <taxon>Cactineae</taxon>
        <taxon>Cactaceae</taxon>
        <taxon>Cactoideae</taxon>
        <taxon>Echinocereeae</taxon>
        <taxon>Carnegiea</taxon>
    </lineage>
</organism>
<dbReference type="AlphaFoldDB" id="A0A9Q1QJZ4"/>
<evidence type="ECO:0000313" key="2">
    <source>
        <dbReference type="Proteomes" id="UP001153076"/>
    </source>
</evidence>
<proteinExistence type="predicted"/>
<protein>
    <submittedName>
        <fullName evidence="1">Uncharacterized protein</fullName>
    </submittedName>
</protein>
<dbReference type="EMBL" id="JAKOGI010000099">
    <property type="protein sequence ID" value="KAJ8444376.1"/>
    <property type="molecule type" value="Genomic_DNA"/>
</dbReference>
<reference evidence="1" key="1">
    <citation type="submission" date="2022-04" db="EMBL/GenBank/DDBJ databases">
        <title>Carnegiea gigantea Genome sequencing and assembly v2.</title>
        <authorList>
            <person name="Copetti D."/>
            <person name="Sanderson M.J."/>
            <person name="Burquez A."/>
            <person name="Wojciechowski M.F."/>
        </authorList>
    </citation>
    <scope>NUCLEOTIDE SEQUENCE</scope>
    <source>
        <strain evidence="1">SGP5-SGP5p</strain>
        <tissue evidence="1">Aerial part</tissue>
    </source>
</reference>
<name>A0A9Q1QJZ4_9CARY</name>